<dbReference type="EMBL" id="PJQY01000501">
    <property type="protein sequence ID" value="PQQ10474.1"/>
    <property type="molecule type" value="Genomic_DNA"/>
</dbReference>
<dbReference type="Proteomes" id="UP000250321">
    <property type="component" value="Unassembled WGS sequence"/>
</dbReference>
<comment type="caution">
    <text evidence="2">The sequence shown here is derived from an EMBL/GenBank/DDBJ whole genome shotgun (WGS) entry which is preliminary data.</text>
</comment>
<dbReference type="AlphaFoldDB" id="A0A314YYT5"/>
<accession>A0A314YYT5</accession>
<feature type="region of interest" description="Disordered" evidence="1">
    <location>
        <begin position="47"/>
        <end position="73"/>
    </location>
</feature>
<evidence type="ECO:0000313" key="3">
    <source>
        <dbReference type="Proteomes" id="UP000250321"/>
    </source>
</evidence>
<organism evidence="2 3">
    <name type="scientific">Prunus yedoensis var. nudiflora</name>
    <dbReference type="NCBI Taxonomy" id="2094558"/>
    <lineage>
        <taxon>Eukaryota</taxon>
        <taxon>Viridiplantae</taxon>
        <taxon>Streptophyta</taxon>
        <taxon>Embryophyta</taxon>
        <taxon>Tracheophyta</taxon>
        <taxon>Spermatophyta</taxon>
        <taxon>Magnoliopsida</taxon>
        <taxon>eudicotyledons</taxon>
        <taxon>Gunneridae</taxon>
        <taxon>Pentapetalae</taxon>
        <taxon>rosids</taxon>
        <taxon>fabids</taxon>
        <taxon>Rosales</taxon>
        <taxon>Rosaceae</taxon>
        <taxon>Amygdaloideae</taxon>
        <taxon>Amygdaleae</taxon>
        <taxon>Prunus</taxon>
    </lineage>
</organism>
<keyword evidence="3" id="KW-1185">Reference proteome</keyword>
<sequence>MDNFKIHIPCWIRHSLLVKSLYEVVAKFTSDRTAVVVFEPREADREWEGGEANIEGEVQRDPQDEEHEGPRISKGRRLGLELHNYQELYDRLKRRELERFANGREFTYAKFLLARLGKTTVTSFRI</sequence>
<evidence type="ECO:0000256" key="1">
    <source>
        <dbReference type="SAM" id="MobiDB-lite"/>
    </source>
</evidence>
<gene>
    <name evidence="2" type="ORF">Pyn_29912</name>
</gene>
<protein>
    <submittedName>
        <fullName evidence="2">Uncharacterized protein</fullName>
    </submittedName>
</protein>
<proteinExistence type="predicted"/>
<name>A0A314YYT5_PRUYE</name>
<reference evidence="2 3" key="1">
    <citation type="submission" date="2018-02" db="EMBL/GenBank/DDBJ databases">
        <title>Draft genome of wild Prunus yedoensis var. nudiflora.</title>
        <authorList>
            <person name="Baek S."/>
            <person name="Kim J.-H."/>
            <person name="Choi K."/>
            <person name="Kim G.-B."/>
            <person name="Cho A."/>
            <person name="Jang H."/>
            <person name="Shin C.-H."/>
            <person name="Yu H.-J."/>
            <person name="Mun J.-H."/>
        </authorList>
    </citation>
    <scope>NUCLEOTIDE SEQUENCE [LARGE SCALE GENOMIC DNA]</scope>
    <source>
        <strain evidence="3">cv. Jeju island</strain>
        <tissue evidence="2">Leaf</tissue>
    </source>
</reference>
<evidence type="ECO:0000313" key="2">
    <source>
        <dbReference type="EMBL" id="PQQ10474.1"/>
    </source>
</evidence>